<feature type="domain" description="RlpA-like protein double-psi beta-barrel" evidence="5">
    <location>
        <begin position="36"/>
        <end position="123"/>
    </location>
</feature>
<dbReference type="EMBL" id="FQUU01000004">
    <property type="protein sequence ID" value="SHE86688.1"/>
    <property type="molecule type" value="Genomic_DNA"/>
</dbReference>
<dbReference type="Proteomes" id="UP000184048">
    <property type="component" value="Unassembled WGS sequence"/>
</dbReference>
<dbReference type="InterPro" id="IPR012997">
    <property type="entry name" value="RplA"/>
</dbReference>
<dbReference type="PANTHER" id="PTHR34183">
    <property type="entry name" value="ENDOLYTIC PEPTIDOGLYCAN TRANSGLYCOSYLASE RLPA"/>
    <property type="match status" value="1"/>
</dbReference>
<dbReference type="NCBIfam" id="TIGR00413">
    <property type="entry name" value="rlpA"/>
    <property type="match status" value="1"/>
</dbReference>
<comment type="function">
    <text evidence="3">Lytic transglycosylase with a strong preference for naked glycan strands that lack stem peptides.</text>
</comment>
<protein>
    <recommendedName>
        <fullName evidence="3">Probable endolytic peptidoglycan transglycosylase RlpA</fullName>
        <ecNumber evidence="3">4.2.2.-</ecNumber>
    </recommendedName>
</protein>
<dbReference type="InterPro" id="IPR009009">
    <property type="entry name" value="RlpA-like_DPBB"/>
</dbReference>
<dbReference type="InterPro" id="IPR036908">
    <property type="entry name" value="RlpA-like_sf"/>
</dbReference>
<dbReference type="CDD" id="cd22268">
    <property type="entry name" value="DPBB_RlpA-like"/>
    <property type="match status" value="1"/>
</dbReference>
<dbReference type="GO" id="GO:0008932">
    <property type="term" value="F:lytic endotransglycosylase activity"/>
    <property type="evidence" value="ECO:0007669"/>
    <property type="project" value="UniProtKB-UniRule"/>
</dbReference>
<dbReference type="HAMAP" id="MF_02071">
    <property type="entry name" value="RlpA"/>
    <property type="match status" value="1"/>
</dbReference>
<dbReference type="SUPFAM" id="SSF50685">
    <property type="entry name" value="Barwin-like endoglucanases"/>
    <property type="match status" value="1"/>
</dbReference>
<evidence type="ECO:0000256" key="2">
    <source>
        <dbReference type="ARBA" id="ARBA00023316"/>
    </source>
</evidence>
<dbReference type="Pfam" id="PF03330">
    <property type="entry name" value="DPBB_1"/>
    <property type="match status" value="1"/>
</dbReference>
<evidence type="ECO:0000259" key="5">
    <source>
        <dbReference type="Pfam" id="PF03330"/>
    </source>
</evidence>
<dbReference type="GO" id="GO:0071555">
    <property type="term" value="P:cell wall organization"/>
    <property type="evidence" value="ECO:0007669"/>
    <property type="project" value="UniProtKB-KW"/>
</dbReference>
<sequence length="131" mass="14885">MRYVILFYYIFHFSFGLNSEAWQSNSPGPKPKVYYGIASYYADKFNGRPTANGEIYDHNKLTAACNILPLGTWIRVTNLKNNKSVIVKTNDRLHPRMKRIVDLSKSAAKILAYTGRGLTQVKVEVLEKDPG</sequence>
<proteinExistence type="inferred from homology"/>
<evidence type="ECO:0000256" key="4">
    <source>
        <dbReference type="RuleBase" id="RU003495"/>
    </source>
</evidence>
<dbReference type="GO" id="GO:0000270">
    <property type="term" value="P:peptidoglycan metabolic process"/>
    <property type="evidence" value="ECO:0007669"/>
    <property type="project" value="UniProtKB-UniRule"/>
</dbReference>
<evidence type="ECO:0000256" key="1">
    <source>
        <dbReference type="ARBA" id="ARBA00023239"/>
    </source>
</evidence>
<dbReference type="STRING" id="1121884.SAMN02745131_01281"/>
<accession>A0A1M4WZL1</accession>
<dbReference type="OrthoDB" id="9779128at2"/>
<dbReference type="EC" id="4.2.2.-" evidence="3"/>
<dbReference type="InterPro" id="IPR034718">
    <property type="entry name" value="RlpA"/>
</dbReference>
<keyword evidence="2 3" id="KW-0961">Cell wall biogenesis/degradation</keyword>
<reference evidence="6 7" key="1">
    <citation type="submission" date="2016-11" db="EMBL/GenBank/DDBJ databases">
        <authorList>
            <person name="Jaros S."/>
            <person name="Januszkiewicz K."/>
            <person name="Wedrychowicz H."/>
        </authorList>
    </citation>
    <scope>NUCLEOTIDE SEQUENCE [LARGE SCALE GENOMIC DNA]</scope>
    <source>
        <strain evidence="6 7">DSM 18119</strain>
    </source>
</reference>
<keyword evidence="6" id="KW-0449">Lipoprotein</keyword>
<dbReference type="RefSeq" id="WP_072834506.1">
    <property type="nucleotide sequence ID" value="NZ_FQUU01000004.1"/>
</dbReference>
<dbReference type="PANTHER" id="PTHR34183:SF8">
    <property type="entry name" value="ENDOLYTIC PEPTIDOGLYCAN TRANSGLYCOSYLASE RLPA-RELATED"/>
    <property type="match status" value="1"/>
</dbReference>
<organism evidence="6 7">
    <name type="scientific">Flavisolibacter ginsengisoli DSM 18119</name>
    <dbReference type="NCBI Taxonomy" id="1121884"/>
    <lineage>
        <taxon>Bacteria</taxon>
        <taxon>Pseudomonadati</taxon>
        <taxon>Bacteroidota</taxon>
        <taxon>Chitinophagia</taxon>
        <taxon>Chitinophagales</taxon>
        <taxon>Chitinophagaceae</taxon>
        <taxon>Flavisolibacter</taxon>
    </lineage>
</organism>
<keyword evidence="7" id="KW-1185">Reference proteome</keyword>
<comment type="similarity">
    <text evidence="3 4">Belongs to the RlpA family.</text>
</comment>
<evidence type="ECO:0000313" key="7">
    <source>
        <dbReference type="Proteomes" id="UP000184048"/>
    </source>
</evidence>
<name>A0A1M4WZL1_9BACT</name>
<dbReference type="Gene3D" id="2.40.40.10">
    <property type="entry name" value="RlpA-like domain"/>
    <property type="match status" value="1"/>
</dbReference>
<keyword evidence="1 3" id="KW-0456">Lyase</keyword>
<evidence type="ECO:0000256" key="3">
    <source>
        <dbReference type="HAMAP-Rule" id="MF_02071"/>
    </source>
</evidence>
<dbReference type="AlphaFoldDB" id="A0A1M4WZL1"/>
<evidence type="ECO:0000313" key="6">
    <source>
        <dbReference type="EMBL" id="SHE86688.1"/>
    </source>
</evidence>
<gene>
    <name evidence="3" type="primary">rlpA</name>
    <name evidence="6" type="ORF">SAMN02745131_01281</name>
</gene>